<gene>
    <name evidence="3" type="ORF">QBC36DRAFT_379737</name>
</gene>
<evidence type="ECO:0000313" key="3">
    <source>
        <dbReference type="EMBL" id="KAK4174975.1"/>
    </source>
</evidence>
<sequence>MPLGIQRLNAKKSQPNDRIIFIKPLPGPHESIAQDFLERIAAQCVPIMRQHHLSVTSLEEFSPNREFVGRNFNAGEVIQLVLKTRSGAWLPFNYVQMVMMHELAHNKQMNHSKVFWQVRNQFADELRVLWQRKFTGEGLWGRGALLSTGEWEVNMAEDGEELPEYLCGGTYRSRGGRKRKAREKANWKEQKERRILKKFGANGQQLGEDEERKRELEKGKKVKGKPRVAGSSRGRGLRAAAALARFDQARKEEEVKKEEEVEADSGSGSEYEEEDASLSLGPDAVDVDGNKLLDGKGQGMVKVCEDGNPDDQDAQDELRELQSFGRRPAVKKESGTGPLISGASKPTETKQDNPAERKPPTLKGPIEPPRTQLQPPKTKLPAPKTTPFSAPTLSKTNTCPTCSFDNEPISAICTVCSNVFNPAQVPNSWACTSWTCSGTKYRNAGDAGVCGVCGTRKPQAIALD</sequence>
<dbReference type="AlphaFoldDB" id="A0AAN6W499"/>
<dbReference type="GO" id="GO:0006281">
    <property type="term" value="P:DNA repair"/>
    <property type="evidence" value="ECO:0007669"/>
    <property type="project" value="TreeGrafter"/>
</dbReference>
<organism evidence="3 4">
    <name type="scientific">Triangularia setosa</name>
    <dbReference type="NCBI Taxonomy" id="2587417"/>
    <lineage>
        <taxon>Eukaryota</taxon>
        <taxon>Fungi</taxon>
        <taxon>Dikarya</taxon>
        <taxon>Ascomycota</taxon>
        <taxon>Pezizomycotina</taxon>
        <taxon>Sordariomycetes</taxon>
        <taxon>Sordariomycetidae</taxon>
        <taxon>Sordariales</taxon>
        <taxon>Podosporaceae</taxon>
        <taxon>Triangularia</taxon>
    </lineage>
</organism>
<dbReference type="Proteomes" id="UP001302321">
    <property type="component" value="Unassembled WGS sequence"/>
</dbReference>
<dbReference type="EMBL" id="MU866255">
    <property type="protein sequence ID" value="KAK4174975.1"/>
    <property type="molecule type" value="Genomic_DNA"/>
</dbReference>
<dbReference type="PANTHER" id="PTHR46622:SF1">
    <property type="entry name" value="DNA-DEPENDENT METALLOPROTEASE WSS1"/>
    <property type="match status" value="1"/>
</dbReference>
<feature type="compositionally biased region" description="Basic and acidic residues" evidence="1">
    <location>
        <begin position="210"/>
        <end position="219"/>
    </location>
</feature>
<accession>A0AAN6W499</accession>
<evidence type="ECO:0000259" key="2">
    <source>
        <dbReference type="PROSITE" id="PS51397"/>
    </source>
</evidence>
<dbReference type="GO" id="GO:0005634">
    <property type="term" value="C:nucleus"/>
    <property type="evidence" value="ECO:0007669"/>
    <property type="project" value="TreeGrafter"/>
</dbReference>
<name>A0AAN6W499_9PEZI</name>
<keyword evidence="4" id="KW-1185">Reference proteome</keyword>
<dbReference type="Gene3D" id="3.30.2010.10">
    <property type="entry name" value="Metalloproteases ('zincins'), catalytic domain"/>
    <property type="match status" value="1"/>
</dbReference>
<feature type="compositionally biased region" description="Low complexity" evidence="1">
    <location>
        <begin position="227"/>
        <end position="245"/>
    </location>
</feature>
<dbReference type="GO" id="GO:0008237">
    <property type="term" value="F:metallopeptidase activity"/>
    <property type="evidence" value="ECO:0007669"/>
    <property type="project" value="TreeGrafter"/>
</dbReference>
<reference evidence="3" key="1">
    <citation type="journal article" date="2023" name="Mol. Phylogenet. Evol.">
        <title>Genome-scale phylogeny and comparative genomics of the fungal order Sordariales.</title>
        <authorList>
            <person name="Hensen N."/>
            <person name="Bonometti L."/>
            <person name="Westerberg I."/>
            <person name="Brannstrom I.O."/>
            <person name="Guillou S."/>
            <person name="Cros-Aarteil S."/>
            <person name="Calhoun S."/>
            <person name="Haridas S."/>
            <person name="Kuo A."/>
            <person name="Mondo S."/>
            <person name="Pangilinan J."/>
            <person name="Riley R."/>
            <person name="LaButti K."/>
            <person name="Andreopoulos B."/>
            <person name="Lipzen A."/>
            <person name="Chen C."/>
            <person name="Yan M."/>
            <person name="Daum C."/>
            <person name="Ng V."/>
            <person name="Clum A."/>
            <person name="Steindorff A."/>
            <person name="Ohm R.A."/>
            <person name="Martin F."/>
            <person name="Silar P."/>
            <person name="Natvig D.O."/>
            <person name="Lalanne C."/>
            <person name="Gautier V."/>
            <person name="Ament-Velasquez S.L."/>
            <person name="Kruys A."/>
            <person name="Hutchinson M.I."/>
            <person name="Powell A.J."/>
            <person name="Barry K."/>
            <person name="Miller A.N."/>
            <person name="Grigoriev I.V."/>
            <person name="Debuchy R."/>
            <person name="Gladieux P."/>
            <person name="Hiltunen Thoren M."/>
            <person name="Johannesson H."/>
        </authorList>
    </citation>
    <scope>NUCLEOTIDE SEQUENCE</scope>
    <source>
        <strain evidence="3">CBS 892.96</strain>
    </source>
</reference>
<feature type="region of interest" description="Disordered" evidence="1">
    <location>
        <begin position="198"/>
        <end position="391"/>
    </location>
</feature>
<evidence type="ECO:0000256" key="1">
    <source>
        <dbReference type="SAM" id="MobiDB-lite"/>
    </source>
</evidence>
<feature type="compositionally biased region" description="Low complexity" evidence="1">
    <location>
        <begin position="375"/>
        <end position="387"/>
    </location>
</feature>
<comment type="caution">
    <text evidence="3">The sequence shown here is derived from an EMBL/GenBank/DDBJ whole genome shotgun (WGS) entry which is preliminary data.</text>
</comment>
<feature type="compositionally biased region" description="Basic and acidic residues" evidence="1">
    <location>
        <begin position="247"/>
        <end position="259"/>
    </location>
</feature>
<dbReference type="PANTHER" id="PTHR46622">
    <property type="entry name" value="DNA-DEPENDENT METALLOPROTEASE WSS1"/>
    <property type="match status" value="1"/>
</dbReference>
<proteinExistence type="predicted"/>
<evidence type="ECO:0000313" key="4">
    <source>
        <dbReference type="Proteomes" id="UP001302321"/>
    </source>
</evidence>
<reference evidence="3" key="2">
    <citation type="submission" date="2023-05" db="EMBL/GenBank/DDBJ databases">
        <authorList>
            <consortium name="Lawrence Berkeley National Laboratory"/>
            <person name="Steindorff A."/>
            <person name="Hensen N."/>
            <person name="Bonometti L."/>
            <person name="Westerberg I."/>
            <person name="Brannstrom I.O."/>
            <person name="Guillou S."/>
            <person name="Cros-Aarteil S."/>
            <person name="Calhoun S."/>
            <person name="Haridas S."/>
            <person name="Kuo A."/>
            <person name="Mondo S."/>
            <person name="Pangilinan J."/>
            <person name="Riley R."/>
            <person name="Labutti K."/>
            <person name="Andreopoulos B."/>
            <person name="Lipzen A."/>
            <person name="Chen C."/>
            <person name="Yanf M."/>
            <person name="Daum C."/>
            <person name="Ng V."/>
            <person name="Clum A."/>
            <person name="Ohm R."/>
            <person name="Martin F."/>
            <person name="Silar P."/>
            <person name="Natvig D."/>
            <person name="Lalanne C."/>
            <person name="Gautier V."/>
            <person name="Ament-Velasquez S.L."/>
            <person name="Kruys A."/>
            <person name="Hutchinson M.I."/>
            <person name="Powell A.J."/>
            <person name="Barry K."/>
            <person name="Miller A.N."/>
            <person name="Grigoriev I.V."/>
            <person name="Debuchy R."/>
            <person name="Gladieux P."/>
            <person name="Thoren M.H."/>
            <person name="Johannesson H."/>
        </authorList>
    </citation>
    <scope>NUCLEOTIDE SEQUENCE</scope>
    <source>
        <strain evidence="3">CBS 892.96</strain>
    </source>
</reference>
<dbReference type="InterPro" id="IPR053000">
    <property type="entry name" value="WSS1-like_metalloprotease"/>
</dbReference>
<protein>
    <submittedName>
        <fullName evidence="3">WLM domain-containing protein</fullName>
    </submittedName>
</protein>
<feature type="compositionally biased region" description="Basic and acidic residues" evidence="1">
    <location>
        <begin position="347"/>
        <end position="359"/>
    </location>
</feature>
<dbReference type="InterPro" id="IPR013536">
    <property type="entry name" value="WLM_dom"/>
</dbReference>
<dbReference type="Pfam" id="PF08325">
    <property type="entry name" value="WLM"/>
    <property type="match status" value="1"/>
</dbReference>
<feature type="domain" description="WLM" evidence="2">
    <location>
        <begin position="10"/>
        <end position="247"/>
    </location>
</feature>
<dbReference type="PROSITE" id="PS51397">
    <property type="entry name" value="WLM"/>
    <property type="match status" value="1"/>
</dbReference>